<dbReference type="InterPro" id="IPR032710">
    <property type="entry name" value="NTF2-like_dom_sf"/>
</dbReference>
<dbReference type="RefSeq" id="WP_053937119.1">
    <property type="nucleotide sequence ID" value="NZ_LAQT01000004.1"/>
</dbReference>
<dbReference type="InterPro" id="IPR037401">
    <property type="entry name" value="SnoaL-like"/>
</dbReference>
<dbReference type="EMBL" id="LAQT01000004">
    <property type="protein sequence ID" value="KPC53883.1"/>
    <property type="molecule type" value="Genomic_DNA"/>
</dbReference>
<proteinExistence type="predicted"/>
<evidence type="ECO:0000313" key="3">
    <source>
        <dbReference type="Proteomes" id="UP000037939"/>
    </source>
</evidence>
<reference evidence="2 3" key="1">
    <citation type="submission" date="2015-07" db="EMBL/GenBank/DDBJ databases">
        <title>Draft genome sequence of the Amantichitinum ursilacus IGB-41, a new chitin-degrading bacterium.</title>
        <authorList>
            <person name="Kirstahler P."/>
            <person name="Guenther M."/>
            <person name="Grumaz C."/>
            <person name="Rupp S."/>
            <person name="Zibek S."/>
            <person name="Sohn K."/>
        </authorList>
    </citation>
    <scope>NUCLEOTIDE SEQUENCE [LARGE SCALE GENOMIC DNA]</scope>
    <source>
        <strain evidence="2 3">IGB-41</strain>
    </source>
</reference>
<dbReference type="Proteomes" id="UP000037939">
    <property type="component" value="Unassembled WGS sequence"/>
</dbReference>
<feature type="domain" description="SnoaL-like" evidence="1">
    <location>
        <begin position="10"/>
        <end position="110"/>
    </location>
</feature>
<keyword evidence="3" id="KW-1185">Reference proteome</keyword>
<dbReference type="OrthoDB" id="391735at2"/>
<dbReference type="Pfam" id="PF12680">
    <property type="entry name" value="SnoaL_2"/>
    <property type="match status" value="1"/>
</dbReference>
<name>A0A0N0GPJ8_9NEIS</name>
<dbReference type="STRING" id="857265.WG78_07165"/>
<dbReference type="Gene3D" id="3.10.450.50">
    <property type="match status" value="1"/>
</dbReference>
<evidence type="ECO:0000313" key="2">
    <source>
        <dbReference type="EMBL" id="KPC53883.1"/>
    </source>
</evidence>
<evidence type="ECO:0000259" key="1">
    <source>
        <dbReference type="Pfam" id="PF12680"/>
    </source>
</evidence>
<accession>A0A0N0GPJ8</accession>
<gene>
    <name evidence="2" type="ORF">WG78_07165</name>
</gene>
<dbReference type="AlphaFoldDB" id="A0A0N0GPJ8"/>
<dbReference type="PATRIC" id="fig|857265.3.peg.1472"/>
<sequence>MAHPHSDLIHQFYTAFQQRDARSMAACYSRDAIFTDPAFGTLHGDEIAAMWQMLAERAQDFSLTFDHVKADQRSGSADWVAVYRFSQTGRQVINRVHAEFTFEDGRIATHVDHFDLYRWARQALGLKGVLLGWLPPVQASIRKQARTSLARYREKQQTGADV</sequence>
<dbReference type="SUPFAM" id="SSF54427">
    <property type="entry name" value="NTF2-like"/>
    <property type="match status" value="1"/>
</dbReference>
<protein>
    <submittedName>
        <fullName evidence="2">SnoaL-like domain protein</fullName>
    </submittedName>
</protein>
<comment type="caution">
    <text evidence="2">The sequence shown here is derived from an EMBL/GenBank/DDBJ whole genome shotgun (WGS) entry which is preliminary data.</text>
</comment>
<organism evidence="2 3">
    <name type="scientific">Amantichitinum ursilacus</name>
    <dbReference type="NCBI Taxonomy" id="857265"/>
    <lineage>
        <taxon>Bacteria</taxon>
        <taxon>Pseudomonadati</taxon>
        <taxon>Pseudomonadota</taxon>
        <taxon>Betaproteobacteria</taxon>
        <taxon>Neisseriales</taxon>
        <taxon>Chitinibacteraceae</taxon>
        <taxon>Amantichitinum</taxon>
    </lineage>
</organism>